<comment type="caution">
    <text evidence="3">The sequence shown here is derived from an EMBL/GenBank/DDBJ whole genome shotgun (WGS) entry which is preliminary data.</text>
</comment>
<protein>
    <submittedName>
        <fullName evidence="3">Amidase</fullName>
    </submittedName>
</protein>
<proteinExistence type="inferred from homology"/>
<dbReference type="Pfam" id="PF01425">
    <property type="entry name" value="Amidase"/>
    <property type="match status" value="2"/>
</dbReference>
<dbReference type="RefSeq" id="WP_193953351.1">
    <property type="nucleotide sequence ID" value="NZ_JADEYS010000010.1"/>
</dbReference>
<dbReference type="GO" id="GO:0003824">
    <property type="term" value="F:catalytic activity"/>
    <property type="evidence" value="ECO:0007669"/>
    <property type="project" value="InterPro"/>
</dbReference>
<gene>
    <name evidence="3" type="ORF">IOQ59_11055</name>
</gene>
<dbReference type="AlphaFoldDB" id="A0A8J7FA63"/>
<evidence type="ECO:0000256" key="1">
    <source>
        <dbReference type="ARBA" id="ARBA00009199"/>
    </source>
</evidence>
<dbReference type="InterPro" id="IPR020556">
    <property type="entry name" value="Amidase_CS"/>
</dbReference>
<dbReference type="PANTHER" id="PTHR11895">
    <property type="entry name" value="TRANSAMIDASE"/>
    <property type="match status" value="1"/>
</dbReference>
<feature type="domain" description="Amidase" evidence="2">
    <location>
        <begin position="257"/>
        <end position="358"/>
    </location>
</feature>
<dbReference type="SUPFAM" id="SSF75304">
    <property type="entry name" value="Amidase signature (AS) enzymes"/>
    <property type="match status" value="1"/>
</dbReference>
<accession>A0A8J7FA63</accession>
<sequence>MTVFFQRFFQGGDSWSVAVKDTIDVAGWPTKAGCRALDDAKPAERNADVVQAALDAGCRLVGKTNTHELAYGMTGLNEWAGTPVNHRYPDLIPGGSSSGSAVAVASALADFSIGTDTGGSIRVPAACCGVYGLKPTFGRISRRGAMPAETSLDCVGPFADSSEMLINAMKVLDPEFSPLNGLSEIRLGMVSVDVDPLIQSTVARFIQRTELTTEEVELTGMHEAFVAGMSLINAETFAACGHLLATGKVGDDVAQRLAKAKDTSPADIVQAEAVRARFTREVDLALETVTALVMPTLPAFPMSLADAQAGKTDLQISALVRPFNLSGHPALTIPLETEDQRPVGLQLVGRKGDDELLCELARIMSAFISQS</sequence>
<dbReference type="InterPro" id="IPR000120">
    <property type="entry name" value="Amidase"/>
</dbReference>
<reference evidence="3" key="1">
    <citation type="submission" date="2020-10" db="EMBL/GenBank/DDBJ databases">
        <title>Bacterium isolated from coastal waters sediment.</title>
        <authorList>
            <person name="Chen R.-J."/>
            <person name="Lu D.-C."/>
            <person name="Zhu K.-L."/>
            <person name="Du Z.-J."/>
        </authorList>
    </citation>
    <scope>NUCLEOTIDE SEQUENCE</scope>
    <source>
        <strain evidence="3">N1Y112</strain>
    </source>
</reference>
<comment type="similarity">
    <text evidence="1">Belongs to the amidase family.</text>
</comment>
<dbReference type="InterPro" id="IPR023631">
    <property type="entry name" value="Amidase_dom"/>
</dbReference>
<evidence type="ECO:0000313" key="3">
    <source>
        <dbReference type="EMBL" id="MBE9397795.1"/>
    </source>
</evidence>
<dbReference type="Gene3D" id="3.90.1300.10">
    <property type="entry name" value="Amidase signature (AS) domain"/>
    <property type="match status" value="1"/>
</dbReference>
<keyword evidence="4" id="KW-1185">Reference proteome</keyword>
<organism evidence="3 4">
    <name type="scientific">Pontibacterium sinense</name>
    <dbReference type="NCBI Taxonomy" id="2781979"/>
    <lineage>
        <taxon>Bacteria</taxon>
        <taxon>Pseudomonadati</taxon>
        <taxon>Pseudomonadota</taxon>
        <taxon>Gammaproteobacteria</taxon>
        <taxon>Oceanospirillales</taxon>
        <taxon>Oceanospirillaceae</taxon>
        <taxon>Pontibacterium</taxon>
    </lineage>
</organism>
<dbReference type="PROSITE" id="PS00571">
    <property type="entry name" value="AMIDASES"/>
    <property type="match status" value="1"/>
</dbReference>
<evidence type="ECO:0000313" key="4">
    <source>
        <dbReference type="Proteomes" id="UP000640333"/>
    </source>
</evidence>
<feature type="domain" description="Amidase" evidence="2">
    <location>
        <begin position="17"/>
        <end position="172"/>
    </location>
</feature>
<name>A0A8J7FA63_9GAMM</name>
<dbReference type="EMBL" id="JADEYS010000010">
    <property type="protein sequence ID" value="MBE9397795.1"/>
    <property type="molecule type" value="Genomic_DNA"/>
</dbReference>
<evidence type="ECO:0000259" key="2">
    <source>
        <dbReference type="Pfam" id="PF01425"/>
    </source>
</evidence>
<dbReference type="Proteomes" id="UP000640333">
    <property type="component" value="Unassembled WGS sequence"/>
</dbReference>
<dbReference type="PANTHER" id="PTHR11895:SF7">
    <property type="entry name" value="GLUTAMYL-TRNA(GLN) AMIDOTRANSFERASE SUBUNIT A, MITOCHONDRIAL"/>
    <property type="match status" value="1"/>
</dbReference>
<dbReference type="InterPro" id="IPR036928">
    <property type="entry name" value="AS_sf"/>
</dbReference>